<name>A0AAE1BCJ7_9GAST</name>
<sequence length="127" mass="14177">MPGISAPSRHWELTGLSSPDSGHTILGTVHTGRLVTPDERKIQTGSCGNQHVSLNYAPLSSSKELDSSETRNLRPSDLSEICRNSRYTSKIAAPLSDYRRRRKEKLKTAFTIPWPLPWTAVFLLAIF</sequence>
<keyword evidence="2" id="KW-1185">Reference proteome</keyword>
<evidence type="ECO:0000313" key="2">
    <source>
        <dbReference type="Proteomes" id="UP001283361"/>
    </source>
</evidence>
<comment type="caution">
    <text evidence="1">The sequence shown here is derived from an EMBL/GenBank/DDBJ whole genome shotgun (WGS) entry which is preliminary data.</text>
</comment>
<gene>
    <name evidence="1" type="ORF">RRG08_053988</name>
</gene>
<dbReference type="AlphaFoldDB" id="A0AAE1BCJ7"/>
<evidence type="ECO:0000313" key="1">
    <source>
        <dbReference type="EMBL" id="KAK3802836.1"/>
    </source>
</evidence>
<proteinExistence type="predicted"/>
<accession>A0AAE1BCJ7</accession>
<dbReference type="EMBL" id="JAWDGP010000212">
    <property type="protein sequence ID" value="KAK3802836.1"/>
    <property type="molecule type" value="Genomic_DNA"/>
</dbReference>
<dbReference type="Proteomes" id="UP001283361">
    <property type="component" value="Unassembled WGS sequence"/>
</dbReference>
<protein>
    <submittedName>
        <fullName evidence="1">Uncharacterized protein</fullName>
    </submittedName>
</protein>
<organism evidence="1 2">
    <name type="scientific">Elysia crispata</name>
    <name type="common">lettuce slug</name>
    <dbReference type="NCBI Taxonomy" id="231223"/>
    <lineage>
        <taxon>Eukaryota</taxon>
        <taxon>Metazoa</taxon>
        <taxon>Spiralia</taxon>
        <taxon>Lophotrochozoa</taxon>
        <taxon>Mollusca</taxon>
        <taxon>Gastropoda</taxon>
        <taxon>Heterobranchia</taxon>
        <taxon>Euthyneura</taxon>
        <taxon>Panpulmonata</taxon>
        <taxon>Sacoglossa</taxon>
        <taxon>Placobranchoidea</taxon>
        <taxon>Plakobranchidae</taxon>
        <taxon>Elysia</taxon>
    </lineage>
</organism>
<reference evidence="1" key="1">
    <citation type="journal article" date="2023" name="G3 (Bethesda)">
        <title>A reference genome for the long-term kleptoplast-retaining sea slug Elysia crispata morphotype clarki.</title>
        <authorList>
            <person name="Eastman K.E."/>
            <person name="Pendleton A.L."/>
            <person name="Shaikh M.A."/>
            <person name="Suttiyut T."/>
            <person name="Ogas R."/>
            <person name="Tomko P."/>
            <person name="Gavelis G."/>
            <person name="Widhalm J.R."/>
            <person name="Wisecaver J.H."/>
        </authorList>
    </citation>
    <scope>NUCLEOTIDE SEQUENCE</scope>
    <source>
        <strain evidence="1">ECLA1</strain>
    </source>
</reference>